<dbReference type="EMBL" id="CP094532">
    <property type="protein sequence ID" value="UOE39797.1"/>
    <property type="molecule type" value="Genomic_DNA"/>
</dbReference>
<feature type="transmembrane region" description="Helical" evidence="1">
    <location>
        <begin position="79"/>
        <end position="103"/>
    </location>
</feature>
<proteinExistence type="predicted"/>
<feature type="transmembrane region" description="Helical" evidence="1">
    <location>
        <begin position="40"/>
        <end position="59"/>
    </location>
</feature>
<organism evidence="2 3">
    <name type="scientific">Chryseobacterium suipulveris</name>
    <dbReference type="NCBI Taxonomy" id="2929800"/>
    <lineage>
        <taxon>Bacteria</taxon>
        <taxon>Pseudomonadati</taxon>
        <taxon>Bacteroidota</taxon>
        <taxon>Flavobacteriia</taxon>
        <taxon>Flavobacteriales</taxon>
        <taxon>Weeksellaceae</taxon>
        <taxon>Chryseobacterium group</taxon>
        <taxon>Chryseobacterium</taxon>
    </lineage>
</organism>
<dbReference type="Proteomes" id="UP000831460">
    <property type="component" value="Chromosome"/>
</dbReference>
<accession>A0ABY4BNH1</accession>
<evidence type="ECO:0000256" key="1">
    <source>
        <dbReference type="SAM" id="Phobius"/>
    </source>
</evidence>
<gene>
    <name evidence="2" type="ORF">MTP09_07630</name>
</gene>
<feature type="transmembrane region" description="Helical" evidence="1">
    <location>
        <begin position="6"/>
        <end position="28"/>
    </location>
</feature>
<name>A0ABY4BNH1_9FLAO</name>
<keyword evidence="1" id="KW-0812">Transmembrane</keyword>
<evidence type="ECO:0000313" key="2">
    <source>
        <dbReference type="EMBL" id="UOE39797.1"/>
    </source>
</evidence>
<evidence type="ECO:0000313" key="3">
    <source>
        <dbReference type="Proteomes" id="UP000831460"/>
    </source>
</evidence>
<dbReference type="Pfam" id="PF04238">
    <property type="entry name" value="DUF420"/>
    <property type="match status" value="1"/>
</dbReference>
<dbReference type="InterPro" id="IPR007352">
    <property type="entry name" value="DUF420"/>
</dbReference>
<reference evidence="2 3" key="1">
    <citation type="submission" date="2022-03" db="EMBL/GenBank/DDBJ databases">
        <title>Chryseobacterium sp. isolated from particulate matters in swine house.</title>
        <authorList>
            <person name="Won M."/>
            <person name="Kim S.-J."/>
            <person name="Kwon S.-W."/>
        </authorList>
    </citation>
    <scope>NUCLEOTIDE SEQUENCE [LARGE SCALE GENOMIC DNA]</scope>
    <source>
        <strain evidence="2 3">SC2-2</strain>
    </source>
</reference>
<keyword evidence="1" id="KW-1133">Transmembrane helix</keyword>
<keyword evidence="3" id="KW-1185">Reference proteome</keyword>
<sequence length="150" mass="16086">MNTTVIIMTAVLILTLASPVFAVYAVKFAKNKDFETHKKCQTWIFGISVLGVIVLEGLIRVSGGSGSLSGMSPHAGTSLFKTILIAHIIGAVLTYILWTYLIIVSNKKFSKTLPGNFSATHRTLGKAVLIGLIYTAVSALIVYLMTLGLV</sequence>
<feature type="transmembrane region" description="Helical" evidence="1">
    <location>
        <begin position="124"/>
        <end position="145"/>
    </location>
</feature>
<dbReference type="RefSeq" id="WP_243547617.1">
    <property type="nucleotide sequence ID" value="NZ_CP094532.1"/>
</dbReference>
<protein>
    <submittedName>
        <fullName evidence="2">DUF420 domain-containing protein</fullName>
    </submittedName>
</protein>
<keyword evidence="1" id="KW-0472">Membrane</keyword>